<gene>
    <name evidence="1" type="ORF">SYNPS1DRAFT_9941</name>
</gene>
<dbReference type="EMBL" id="KZ991928">
    <property type="protein sequence ID" value="RKP22584.1"/>
    <property type="molecule type" value="Genomic_DNA"/>
</dbReference>
<dbReference type="InterPro" id="IPR036249">
    <property type="entry name" value="Thioredoxin-like_sf"/>
</dbReference>
<keyword evidence="2" id="KW-1185">Reference proteome</keyword>
<sequence length="94" mass="10299">RCGIAGPILHQQFVKALEARRRQQGQSSSADNGGNNDDSIGVFMVSHTGGHKFAGNVLVYPAGIWYGRVNACHVDAILDRTVFDNQVIRELYRG</sequence>
<dbReference type="PANTHER" id="PTHR31902:SF14">
    <property type="entry name" value="ACTIN PATCHES DISTAL PROTEIN 1"/>
    <property type="match status" value="1"/>
</dbReference>
<dbReference type="OrthoDB" id="10253744at2759"/>
<accession>A0A4P9YS54</accession>
<dbReference type="PANTHER" id="PTHR31902">
    <property type="entry name" value="ACTIN PATCHES DISTAL PROTEIN 1"/>
    <property type="match status" value="1"/>
</dbReference>
<dbReference type="SUPFAM" id="SSF52833">
    <property type="entry name" value="Thioredoxin-like"/>
    <property type="match status" value="1"/>
</dbReference>
<dbReference type="InterPro" id="IPR009737">
    <property type="entry name" value="Aim32/Apd1-like"/>
</dbReference>
<dbReference type="AlphaFoldDB" id="A0A4P9YS54"/>
<dbReference type="Proteomes" id="UP000278143">
    <property type="component" value="Unassembled WGS sequence"/>
</dbReference>
<feature type="non-terminal residue" evidence="1">
    <location>
        <position position="94"/>
    </location>
</feature>
<feature type="non-terminal residue" evidence="1">
    <location>
        <position position="1"/>
    </location>
</feature>
<dbReference type="Pfam" id="PF06999">
    <property type="entry name" value="Suc_Fer-like"/>
    <property type="match status" value="1"/>
</dbReference>
<evidence type="ECO:0000313" key="1">
    <source>
        <dbReference type="EMBL" id="RKP22584.1"/>
    </source>
</evidence>
<evidence type="ECO:0000313" key="2">
    <source>
        <dbReference type="Proteomes" id="UP000278143"/>
    </source>
</evidence>
<proteinExistence type="predicted"/>
<protein>
    <submittedName>
        <fullName evidence="1">Sucraseferredoxin-like protein</fullName>
    </submittedName>
</protein>
<organism evidence="1 2">
    <name type="scientific">Syncephalis pseudoplumigaleata</name>
    <dbReference type="NCBI Taxonomy" id="1712513"/>
    <lineage>
        <taxon>Eukaryota</taxon>
        <taxon>Fungi</taxon>
        <taxon>Fungi incertae sedis</taxon>
        <taxon>Zoopagomycota</taxon>
        <taxon>Zoopagomycotina</taxon>
        <taxon>Zoopagomycetes</taxon>
        <taxon>Zoopagales</taxon>
        <taxon>Piptocephalidaceae</taxon>
        <taxon>Syncephalis</taxon>
    </lineage>
</organism>
<dbReference type="Gene3D" id="3.40.30.10">
    <property type="entry name" value="Glutaredoxin"/>
    <property type="match status" value="1"/>
</dbReference>
<reference evidence="2" key="1">
    <citation type="journal article" date="2018" name="Nat. Microbiol.">
        <title>Leveraging single-cell genomics to expand the fungal tree of life.</title>
        <authorList>
            <person name="Ahrendt S.R."/>
            <person name="Quandt C.A."/>
            <person name="Ciobanu D."/>
            <person name="Clum A."/>
            <person name="Salamov A."/>
            <person name="Andreopoulos B."/>
            <person name="Cheng J.F."/>
            <person name="Woyke T."/>
            <person name="Pelin A."/>
            <person name="Henrissat B."/>
            <person name="Reynolds N.K."/>
            <person name="Benny G.L."/>
            <person name="Smith M.E."/>
            <person name="James T.Y."/>
            <person name="Grigoriev I.V."/>
        </authorList>
    </citation>
    <scope>NUCLEOTIDE SEQUENCE [LARGE SCALE GENOMIC DNA]</scope>
    <source>
        <strain evidence="2">Benny S71-1</strain>
    </source>
</reference>
<name>A0A4P9YS54_9FUNG</name>